<evidence type="ECO:0000256" key="1">
    <source>
        <dbReference type="SAM" id="MobiDB-lite"/>
    </source>
</evidence>
<dbReference type="InterPro" id="IPR043750">
    <property type="entry name" value="DUF5695"/>
</dbReference>
<protein>
    <recommendedName>
        <fullName evidence="3">Bacterial Ig-like domain-containing protein</fullName>
    </recommendedName>
</protein>
<dbReference type="Pfam" id="PF22352">
    <property type="entry name" value="K319L-like_PKD"/>
    <property type="match status" value="1"/>
</dbReference>
<name>A0A222WSE3_9BACL</name>
<feature type="domain" description="Bacterial Ig-like" evidence="3">
    <location>
        <begin position="1228"/>
        <end position="1285"/>
    </location>
</feature>
<reference evidence="4 5" key="1">
    <citation type="submission" date="2017-03" db="EMBL/GenBank/DDBJ databases">
        <title>Complete genome sequence of Paenibacillus Kribbensis producing bioflocculants.</title>
        <authorList>
            <person name="Lee H.-G."/>
            <person name="Oh H.-M."/>
        </authorList>
    </citation>
    <scope>NUCLEOTIDE SEQUENCE [LARGE SCALE GENOMIC DNA]</scope>
    <source>
        <strain evidence="4 5">AM49</strain>
    </source>
</reference>
<dbReference type="RefSeq" id="WP_094156150.1">
    <property type="nucleotide sequence ID" value="NZ_CP020028.1"/>
</dbReference>
<evidence type="ECO:0000313" key="5">
    <source>
        <dbReference type="Proteomes" id="UP000214666"/>
    </source>
</evidence>
<dbReference type="STRING" id="172713.GCA_001705305_03381"/>
<accession>A0A222WSE3</accession>
<dbReference type="Gene3D" id="2.60.40.10">
    <property type="entry name" value="Immunoglobulins"/>
    <property type="match status" value="1"/>
</dbReference>
<dbReference type="Pfam" id="PF13385">
    <property type="entry name" value="Laminin_G_3"/>
    <property type="match status" value="1"/>
</dbReference>
<sequence length="1347" mass="147826">MKLKGILAAFLFLTVASVLLGAHKAEAYELSNDKLTIQTGEHGEISSIRIKGDAFPTEYVMNATVTPEQNTADHQWLGELMFTYRLDNGSWTKAWTNKSADARKITTSGNRVTVTYENSSNAEGIRNFKVIETYSAEANGSVLWNIQIQNTSGKKLEIGDFGLPLPFNEQWTNGDAIYETRVVTHSFVGNNSSYITAGRPSGIGSSLLLIPDASTGAGFEYQDRWRDEEHPGSKWAWNPANEGKWIEGLNVFYIHSNVIKSTNRGYLPNTSLVLNPGQSKNYGFKFLAVKDEHDVKDTLYQENLVDTTVVPGMIVPTNQKAKVDLRTKQTINKVTYPDGTVIPQTDSKAGGHHIYELKLTKLGPNFITVEYGNGSKTVLQFYAIEPIDQALQRHATFMVDKTQWNVPGDLRDKVFDDWMMHTKSKRNIFNGYWGWGDDWGLTHGQFLAEKNALSPVAKEVRAVDDYLETAIWTNLMNGHHEDYLIHDFLMPEPNDTPTYRGYAYPHVYNTYFSMYKITKEYPDLVTYKHPKETYLLRAYNIFKALYEGPVAYNWETGLMGELTTPDIIQALQDEGYDDEANDLKDKMARKYNNFKNTKYPYGSEYSYDNTGEEAVYTLAKQNIDTEGEQSKALEMMSKINAKTRAARGHMPVWYYYTDPVTITGENWFNFQYTTSLAGYAMDDWIRYHEDNQREEQQRLSYAAKIANVGAINSGQISSDPENIGAVAWTYQAEKGNNGTNGTGGGKNVPLLNGWRGMSGEADLGLFGALKTLSADIAMDPIFGLTGYGAEVSKNGNVYTIKPLDGLFKRVNLITEKLYIELDKDQYTEAKLATSKDYVWFQLKNQTPGQAHSTYVTFDGLKKGTYLVKVGGQSQGKFNAYAPSNKLKLDIGTASSYTVELTPTTPDPNKAPVVDAGKASKMKLPDQIILKGTATDDGLPQGKVTSEWSLVEGPQNAKVTFSSKTSLRTKVDVSEPGTYVFKLAASDSQLSAEAKVTVVAEPAAPLLEQLAFYKFNETSGSLAADSSDSGNDATVKGTVAWAAGKTGNAVSLNGKDSYVQLPAGIVSRAQQLTVSGWVKANSLSDYVRIFDFGSGTNEYMFLTPKAGDRMLFAITNQGNGQGQEQTIDAPVLPTGVWKHVAVTLSGSTGILYVDGKEVGRNTSLTLNPISLGQTKNNFIGKSQYPDPYFNGLVDEFRIYSRALNASEVAGLASGTAQSLTAAEKITALKEVSITTHAGEKPELPSVVEATYGEDSTQWVAVEWEDIDPAQYAAPGSFELQGKVEGTELKAIAKVTVIEAGSAAPSATPVNPGTPALSATPATPPTTTPSVTSALLARPISFAKSVGEF</sequence>
<proteinExistence type="predicted"/>
<keyword evidence="2" id="KW-0732">Signal</keyword>
<evidence type="ECO:0000256" key="2">
    <source>
        <dbReference type="SAM" id="SignalP"/>
    </source>
</evidence>
<dbReference type="SUPFAM" id="SSF49899">
    <property type="entry name" value="Concanavalin A-like lectins/glucanases"/>
    <property type="match status" value="1"/>
</dbReference>
<dbReference type="OrthoDB" id="9761789at2"/>
<dbReference type="InterPro" id="IPR013783">
    <property type="entry name" value="Ig-like_fold"/>
</dbReference>
<feature type="region of interest" description="Disordered" evidence="1">
    <location>
        <begin position="1301"/>
        <end position="1329"/>
    </location>
</feature>
<dbReference type="Gene3D" id="2.60.120.200">
    <property type="match status" value="1"/>
</dbReference>
<dbReference type="Proteomes" id="UP000214666">
    <property type="component" value="Chromosome"/>
</dbReference>
<keyword evidence="5" id="KW-1185">Reference proteome</keyword>
<dbReference type="InterPro" id="IPR011081">
    <property type="entry name" value="Big_4"/>
</dbReference>
<evidence type="ECO:0000259" key="3">
    <source>
        <dbReference type="Pfam" id="PF07532"/>
    </source>
</evidence>
<dbReference type="Pfam" id="PF07532">
    <property type="entry name" value="Big_4"/>
    <property type="match status" value="1"/>
</dbReference>
<feature type="chain" id="PRO_5012149258" description="Bacterial Ig-like domain-containing protein" evidence="2">
    <location>
        <begin position="28"/>
        <end position="1347"/>
    </location>
</feature>
<dbReference type="Pfam" id="PF18951">
    <property type="entry name" value="DUF5695"/>
    <property type="match status" value="2"/>
</dbReference>
<dbReference type="InterPro" id="IPR013320">
    <property type="entry name" value="ConA-like_dom_sf"/>
</dbReference>
<organism evidence="4 5">
    <name type="scientific">Paenibacillus kribbensis</name>
    <dbReference type="NCBI Taxonomy" id="172713"/>
    <lineage>
        <taxon>Bacteria</taxon>
        <taxon>Bacillati</taxon>
        <taxon>Bacillota</taxon>
        <taxon>Bacilli</taxon>
        <taxon>Bacillales</taxon>
        <taxon>Paenibacillaceae</taxon>
        <taxon>Paenibacillus</taxon>
    </lineage>
</organism>
<dbReference type="KEGG" id="pkb:B4V02_20245"/>
<dbReference type="EMBL" id="CP020028">
    <property type="protein sequence ID" value="ASR48862.1"/>
    <property type="molecule type" value="Genomic_DNA"/>
</dbReference>
<evidence type="ECO:0000313" key="4">
    <source>
        <dbReference type="EMBL" id="ASR48862.1"/>
    </source>
</evidence>
<gene>
    <name evidence="4" type="ORF">B4V02_20245</name>
</gene>
<feature type="signal peptide" evidence="2">
    <location>
        <begin position="1"/>
        <end position="27"/>
    </location>
</feature>